<dbReference type="GO" id="GO:0046982">
    <property type="term" value="F:protein heterodimerization activity"/>
    <property type="evidence" value="ECO:0007669"/>
    <property type="project" value="InterPro"/>
</dbReference>
<feature type="compositionally biased region" description="Acidic residues" evidence="1">
    <location>
        <begin position="1331"/>
        <end position="1343"/>
    </location>
</feature>
<dbReference type="RefSeq" id="XP_069233900.1">
    <property type="nucleotide sequence ID" value="XM_069369519.1"/>
</dbReference>
<accession>A0AB34L584</accession>
<feature type="compositionally biased region" description="Polar residues" evidence="1">
    <location>
        <begin position="926"/>
        <end position="948"/>
    </location>
</feature>
<feature type="compositionally biased region" description="Basic residues" evidence="1">
    <location>
        <begin position="13"/>
        <end position="22"/>
    </location>
</feature>
<protein>
    <submittedName>
        <fullName evidence="2">Uncharacterized protein</fullName>
    </submittedName>
</protein>
<feature type="region of interest" description="Disordered" evidence="1">
    <location>
        <begin position="1"/>
        <end position="78"/>
    </location>
</feature>
<feature type="compositionally biased region" description="Polar residues" evidence="1">
    <location>
        <begin position="1369"/>
        <end position="1390"/>
    </location>
</feature>
<feature type="compositionally biased region" description="Polar residues" evidence="1">
    <location>
        <begin position="880"/>
        <end position="900"/>
    </location>
</feature>
<feature type="compositionally biased region" description="Basic and acidic residues" evidence="1">
    <location>
        <begin position="683"/>
        <end position="697"/>
    </location>
</feature>
<feature type="compositionally biased region" description="Low complexity" evidence="1">
    <location>
        <begin position="550"/>
        <end position="561"/>
    </location>
</feature>
<feature type="region of interest" description="Disordered" evidence="1">
    <location>
        <begin position="132"/>
        <end position="155"/>
    </location>
</feature>
<organism evidence="2 3">
    <name type="scientific">Cladosporium halotolerans</name>
    <dbReference type="NCBI Taxonomy" id="1052096"/>
    <lineage>
        <taxon>Eukaryota</taxon>
        <taxon>Fungi</taxon>
        <taxon>Dikarya</taxon>
        <taxon>Ascomycota</taxon>
        <taxon>Pezizomycotina</taxon>
        <taxon>Dothideomycetes</taxon>
        <taxon>Dothideomycetidae</taxon>
        <taxon>Cladosporiales</taxon>
        <taxon>Cladosporiaceae</taxon>
        <taxon>Cladosporium</taxon>
    </lineage>
</organism>
<feature type="compositionally biased region" description="Basic and acidic residues" evidence="1">
    <location>
        <begin position="648"/>
        <end position="658"/>
    </location>
</feature>
<gene>
    <name evidence="2" type="ORF">WHR41_00913</name>
</gene>
<evidence type="ECO:0000313" key="2">
    <source>
        <dbReference type="EMBL" id="KAL1590795.1"/>
    </source>
</evidence>
<dbReference type="Proteomes" id="UP000803884">
    <property type="component" value="Unassembled WGS sequence"/>
</dbReference>
<feature type="compositionally biased region" description="Basic and acidic residues" evidence="1">
    <location>
        <begin position="853"/>
        <end position="871"/>
    </location>
</feature>
<feature type="compositionally biased region" description="Low complexity" evidence="1">
    <location>
        <begin position="756"/>
        <end position="773"/>
    </location>
</feature>
<keyword evidence="3" id="KW-1185">Reference proteome</keyword>
<feature type="compositionally biased region" description="Basic and acidic residues" evidence="1">
    <location>
        <begin position="1136"/>
        <end position="1145"/>
    </location>
</feature>
<feature type="region of interest" description="Disordered" evidence="1">
    <location>
        <begin position="322"/>
        <end position="341"/>
    </location>
</feature>
<comment type="caution">
    <text evidence="2">The sequence shown here is derived from an EMBL/GenBank/DDBJ whole genome shotgun (WGS) entry which is preliminary data.</text>
</comment>
<dbReference type="InterPro" id="IPR009072">
    <property type="entry name" value="Histone-fold"/>
</dbReference>
<dbReference type="Gene3D" id="1.10.20.10">
    <property type="entry name" value="Histone, subunit A"/>
    <property type="match status" value="1"/>
</dbReference>
<feature type="compositionally biased region" description="Basic and acidic residues" evidence="1">
    <location>
        <begin position="578"/>
        <end position="591"/>
    </location>
</feature>
<feature type="region of interest" description="Disordered" evidence="1">
    <location>
        <begin position="503"/>
        <end position="625"/>
    </location>
</feature>
<feature type="compositionally biased region" description="Polar residues" evidence="1">
    <location>
        <begin position="54"/>
        <end position="67"/>
    </location>
</feature>
<dbReference type="GeneID" id="96002357"/>
<sequence>MSQHGQSHQNPSYHHHQQHYRPFHYPSSSVASAQTHRYPNAPVSPLLPSENPWRPQTSHRAGPSTNDAYDLGSGSPLVSPIMSRTPSVAGSDRYSTISGVTGYWPQNPENVQPAAAYVAPFGAVQVVNEHSAASRRSDYSSDEEDEQNGPAKDDAQFSPQALALINSFLDQLLYSFLSTARSTSLHALRPAVNEVLKQRLAKEAVANADEELQELLAGGEEEDERNAALNSKDNRKWDLELVWKRTRLRVMVYMRLGEMEDEDEERHVKEQELFYGREADSRRFSSSSGLVSWSAAIFLTSVLEFVAEQSLQAAGSAAYARARRQSKTQQRPAPAEPASPRQFTVEDFDVEKIALDVRLGRLWRTWRKTLRNDRRPMTPSRYGMMSRSSFTRDRAASLSALRRGSMGHYRDDSTVAEEQYRELASRPRHFSRDDDPEGQYPEHVLAANIPLPMRDAKRDVDEIEVPGLARSADEAVESERPIKEARRNSFTSDLPYRTADGSVMQTASKSKTPGFPFARPTMTRQRSKSVPNPPRTPKLEIPGAFPLMPEEQNVQAQEEVQGIVPEEVEPKASAADMQPHKQDREESKVLLDDSAGFSRKAEEPVTAPAEGKDGPPKEEQSTGLLSGIAAGAAAVAGAAVGATAYNHYSDKQEDKSLAEEFSAPLKETREVQDAPLPQPRQRSSREIRELDQRKSLVDLKSVMAAESTPRSREASPARQLRAEEPVVSQPDAALDRSASANTDESYALGHRERPAPIETPAPAAALAQPAEIPYTPKENGHKRQDTTTMAALLAPASPSEILDAKAEEQKARDMPMIGSPRESEKPSRLIITGDEPVRQAREATVATPVEKVTTVEKATKSSPKTPREYLTNRDLPVGSDQPSPVTKPQTRQSPNEQTRANAPRPGSAGTLSVASDLHDKLRESKQSQSPRTQKSVDSTKSRSVYSAHQKSDSDVQNHPAMPGMGTPKREVAVPATGSGTSTPPVTSASIRGPEDFDNFLQSEDTVKYTLTPETVRDNNTSRPVTAVSAKKVVSDANALAKLSSKGSDGTQKRDSSPTVNTHARSRSSRGQSIKNIPSVSSQPQPDRESTRERRRSISKPPPRNTSAHRRSGLVAREPQVMTASTRDFADFIRSTGPDREQDVQRLHTSRSVTSLQSAREKTSRSQSVGGGSLNGERTKSLTQTTMEAENIPPVPKMPASESKKPKPQLQARSATGAASGTRDLINFIRDGPEEQGSHRISRTVAPFRNTMDSDRFDELGGGDFSGAAAAKANGAKNTTTTSQPAAHSTPSTAHASQISQPHAAPAASKPAPSSDGRKRYRNKDPYAIPSDSEDEDFDEDDDLTALPRTKPHPQPPREESLADFLRNSEPPSTNAPQPISATNVRPRTTQAQPNGGPVAAPAPAPAPAGPKLSARPAGAPRQRIPRGNAGARLGAYEASNTGDLADFLRSSGPDEGSQGAMGNGGAPAPVVGRQQVRADDEPVGMGKGKKKGGFFGAFRRREKV</sequence>
<feature type="compositionally biased region" description="Basic and acidic residues" evidence="1">
    <location>
        <begin position="916"/>
        <end position="925"/>
    </location>
</feature>
<dbReference type="EMBL" id="JAAQHG020000002">
    <property type="protein sequence ID" value="KAL1590795.1"/>
    <property type="molecule type" value="Genomic_DNA"/>
</dbReference>
<evidence type="ECO:0000313" key="3">
    <source>
        <dbReference type="Proteomes" id="UP000803884"/>
    </source>
</evidence>
<feature type="region of interest" description="Disordered" evidence="1">
    <location>
        <begin position="1011"/>
        <end position="1504"/>
    </location>
</feature>
<evidence type="ECO:0000256" key="1">
    <source>
        <dbReference type="SAM" id="MobiDB-lite"/>
    </source>
</evidence>
<feature type="compositionally biased region" description="Basic residues" evidence="1">
    <location>
        <begin position="1487"/>
        <end position="1504"/>
    </location>
</feature>
<feature type="compositionally biased region" description="Low complexity" evidence="1">
    <location>
        <begin position="973"/>
        <end position="989"/>
    </location>
</feature>
<reference evidence="2 3" key="1">
    <citation type="journal article" date="2020" name="Microbiol. Resour. Announc.">
        <title>Draft Genome Sequence of a Cladosporium Species Isolated from the Mesophotic Ascidian Didemnum maculosum.</title>
        <authorList>
            <person name="Gioti A."/>
            <person name="Siaperas R."/>
            <person name="Nikolaivits E."/>
            <person name="Le Goff G."/>
            <person name="Ouazzani J."/>
            <person name="Kotoulas G."/>
            <person name="Topakas E."/>
        </authorList>
    </citation>
    <scope>NUCLEOTIDE SEQUENCE [LARGE SCALE GENOMIC DNA]</scope>
    <source>
        <strain evidence="2 3">TM138-S3</strain>
    </source>
</reference>
<name>A0AB34L584_9PEZI</name>
<feature type="region of interest" description="Disordered" evidence="1">
    <location>
        <begin position="648"/>
        <end position="784"/>
    </location>
</feature>
<feature type="compositionally biased region" description="Basic and acidic residues" evidence="1">
    <location>
        <begin position="709"/>
        <end position="724"/>
    </location>
</feature>
<proteinExistence type="predicted"/>
<feature type="region of interest" description="Disordered" evidence="1">
    <location>
        <begin position="806"/>
        <end position="996"/>
    </location>
</feature>
<feature type="compositionally biased region" description="Low complexity" evidence="1">
    <location>
        <begin position="1266"/>
        <end position="1314"/>
    </location>
</feature>
<feature type="compositionally biased region" description="Polar residues" evidence="1">
    <location>
        <begin position="26"/>
        <end position="37"/>
    </location>
</feature>
<feature type="compositionally biased region" description="Polar residues" evidence="1">
    <location>
        <begin position="1056"/>
        <end position="1084"/>
    </location>
</feature>
<feature type="compositionally biased region" description="Polar residues" evidence="1">
    <location>
        <begin position="1"/>
        <end position="12"/>
    </location>
</feature>
<feature type="compositionally biased region" description="Basic and acidic residues" evidence="1">
    <location>
        <begin position="610"/>
        <end position="620"/>
    </location>
</feature>